<feature type="transmembrane region" description="Helical" evidence="1">
    <location>
        <begin position="57"/>
        <end position="77"/>
    </location>
</feature>
<organism evidence="2 3">
    <name type="scientific">Siphonobacter aquaeclarae</name>
    <dbReference type="NCBI Taxonomy" id="563176"/>
    <lineage>
        <taxon>Bacteria</taxon>
        <taxon>Pseudomonadati</taxon>
        <taxon>Bacteroidota</taxon>
        <taxon>Cytophagia</taxon>
        <taxon>Cytophagales</taxon>
        <taxon>Cytophagaceae</taxon>
        <taxon>Siphonobacter</taxon>
    </lineage>
</organism>
<dbReference type="EMBL" id="FNGS01000003">
    <property type="protein sequence ID" value="SDL78398.1"/>
    <property type="molecule type" value="Genomic_DNA"/>
</dbReference>
<evidence type="ECO:0008006" key="4">
    <source>
        <dbReference type="Google" id="ProtNLM"/>
    </source>
</evidence>
<keyword evidence="3" id="KW-1185">Reference proteome</keyword>
<feature type="transmembrane region" description="Helical" evidence="1">
    <location>
        <begin position="84"/>
        <end position="107"/>
    </location>
</feature>
<evidence type="ECO:0000313" key="2">
    <source>
        <dbReference type="EMBL" id="SDL78398.1"/>
    </source>
</evidence>
<dbReference type="InterPro" id="IPR025635">
    <property type="entry name" value="DUF4293"/>
</dbReference>
<keyword evidence="1" id="KW-0472">Membrane</keyword>
<dbReference type="AlphaFoldDB" id="A0A1G9MVZ7"/>
<sequence>MLQRPQSLFLALIVVSMGLYLAFPVWQKTIGTESATLNAFALTYTKGDQTVTSENTFYLAGLAIAGGLIALASLLQFRNRVRQMFLNLINTLVLVGLLGASTYLAHIRGNGLFAIETQGSFKIGFFVIAIALLCNVAANRFIRWDEKKVKDAFGRLR</sequence>
<feature type="transmembrane region" description="Helical" evidence="1">
    <location>
        <begin position="119"/>
        <end position="138"/>
    </location>
</feature>
<dbReference type="RefSeq" id="WP_093200575.1">
    <property type="nucleotide sequence ID" value="NZ_FNGS01000003.1"/>
</dbReference>
<gene>
    <name evidence="2" type="ORF">SAMN04488090_1764</name>
</gene>
<dbReference type="Pfam" id="PF14126">
    <property type="entry name" value="DUF4293"/>
    <property type="match status" value="1"/>
</dbReference>
<accession>A0A1G9MVZ7</accession>
<name>A0A1G9MVZ7_9BACT</name>
<reference evidence="2 3" key="1">
    <citation type="submission" date="2016-10" db="EMBL/GenBank/DDBJ databases">
        <authorList>
            <person name="de Groot N.N."/>
        </authorList>
    </citation>
    <scope>NUCLEOTIDE SEQUENCE [LARGE SCALE GENOMIC DNA]</scope>
    <source>
        <strain evidence="2 3">DSM 21668</strain>
    </source>
</reference>
<protein>
    <recommendedName>
        <fullName evidence="4">DUF4293 domain-containing protein</fullName>
    </recommendedName>
</protein>
<feature type="transmembrane region" description="Helical" evidence="1">
    <location>
        <begin position="7"/>
        <end position="26"/>
    </location>
</feature>
<keyword evidence="1" id="KW-0812">Transmembrane</keyword>
<evidence type="ECO:0000313" key="3">
    <source>
        <dbReference type="Proteomes" id="UP000198901"/>
    </source>
</evidence>
<dbReference type="STRING" id="563176.SAMN04488090_1764"/>
<keyword evidence="1" id="KW-1133">Transmembrane helix</keyword>
<dbReference type="Proteomes" id="UP000198901">
    <property type="component" value="Unassembled WGS sequence"/>
</dbReference>
<evidence type="ECO:0000256" key="1">
    <source>
        <dbReference type="SAM" id="Phobius"/>
    </source>
</evidence>
<proteinExistence type="predicted"/>
<dbReference type="OrthoDB" id="594989at2"/>